<comment type="caution">
    <text evidence="2">The sequence shown here is derived from an EMBL/GenBank/DDBJ whole genome shotgun (WGS) entry which is preliminary data.</text>
</comment>
<dbReference type="SUPFAM" id="SSF48239">
    <property type="entry name" value="Terpenoid cyclases/Protein prenyltransferases"/>
    <property type="match status" value="1"/>
</dbReference>
<dbReference type="Proteomes" id="UP000239388">
    <property type="component" value="Unassembled WGS sequence"/>
</dbReference>
<dbReference type="EMBL" id="PUIB01000019">
    <property type="protein sequence ID" value="PQO31650.1"/>
    <property type="molecule type" value="Genomic_DNA"/>
</dbReference>
<protein>
    <submittedName>
        <fullName evidence="2">Uncharacterized protein</fullName>
    </submittedName>
</protein>
<feature type="chain" id="PRO_5015481128" evidence="1">
    <location>
        <begin position="25"/>
        <end position="381"/>
    </location>
</feature>
<name>A0A2S8FHV2_9BACT</name>
<reference evidence="2 3" key="1">
    <citation type="submission" date="2018-02" db="EMBL/GenBank/DDBJ databases">
        <title>Comparative genomes isolates from brazilian mangrove.</title>
        <authorList>
            <person name="Araujo J.E."/>
            <person name="Taketani R.G."/>
            <person name="Silva M.C.P."/>
            <person name="Loureco M.V."/>
            <person name="Andreote F.D."/>
        </authorList>
    </citation>
    <scope>NUCLEOTIDE SEQUENCE [LARGE SCALE GENOMIC DNA]</scope>
    <source>
        <strain evidence="2 3">NAP PRIS-MGV</strain>
    </source>
</reference>
<organism evidence="2 3">
    <name type="scientific">Blastopirellula marina</name>
    <dbReference type="NCBI Taxonomy" id="124"/>
    <lineage>
        <taxon>Bacteria</taxon>
        <taxon>Pseudomonadati</taxon>
        <taxon>Planctomycetota</taxon>
        <taxon>Planctomycetia</taxon>
        <taxon>Pirellulales</taxon>
        <taxon>Pirellulaceae</taxon>
        <taxon>Blastopirellula</taxon>
    </lineage>
</organism>
<sequence>MISRRRWLAGLGSIWLMATSQTKAAELPRDAITRTTSSGIAWLLRQQADDGGWHSATYGNLRDGIGITALVLKALVEVTPHLHESLAKLISPAITRGIAYLTATSDKHGLVCGPNKSSDNPVYATALLLDALHSLPNATSNRQTAQRLLAALQQAQFGPANHCPETALEFGGWGSLFPVGVNKLPGDAANISVTSHALRTLQRYDRLDDATAKRAASFLNRCRGGKGYAFVPDPHSPLNKLGTEQLPGGDLRARGYASATCDACLAWLALGSKFVEPYQSALTAYTEMPLPWLWTDNRTRPSREIAAQAGLYFYHAARLGELWRATSNTALGARILLTTEQLVTHLQIDGSWQNSIDTMREDDPLIATALGLMGLMRGQSP</sequence>
<dbReference type="InterPro" id="IPR008930">
    <property type="entry name" value="Terpenoid_cyclase/PrenylTrfase"/>
</dbReference>
<dbReference type="OrthoDB" id="250219at2"/>
<feature type="signal peptide" evidence="1">
    <location>
        <begin position="1"/>
        <end position="24"/>
    </location>
</feature>
<gene>
    <name evidence="2" type="ORF">C5Y98_19740</name>
</gene>
<accession>A0A2S8FHV2</accession>
<evidence type="ECO:0000256" key="1">
    <source>
        <dbReference type="SAM" id="SignalP"/>
    </source>
</evidence>
<dbReference type="AlphaFoldDB" id="A0A2S8FHV2"/>
<evidence type="ECO:0000313" key="3">
    <source>
        <dbReference type="Proteomes" id="UP000239388"/>
    </source>
</evidence>
<keyword evidence="1" id="KW-0732">Signal</keyword>
<proteinExistence type="predicted"/>
<evidence type="ECO:0000313" key="2">
    <source>
        <dbReference type="EMBL" id="PQO31650.1"/>
    </source>
</evidence>
<dbReference type="RefSeq" id="WP_105356751.1">
    <property type="nucleotide sequence ID" value="NZ_PUIB01000019.1"/>
</dbReference>
<dbReference type="Gene3D" id="1.50.10.20">
    <property type="match status" value="1"/>
</dbReference>